<feature type="site" description="Transition state stabilizer" evidence="3">
    <location>
        <position position="219"/>
    </location>
</feature>
<dbReference type="GO" id="GO:0009245">
    <property type="term" value="P:lipid A biosynthetic process"/>
    <property type="evidence" value="ECO:0007669"/>
    <property type="project" value="TreeGrafter"/>
</dbReference>
<dbReference type="PANTHER" id="PTHR42755">
    <property type="entry name" value="3-DEOXY-MANNO-OCTULOSONATE CYTIDYLYLTRANSFERASE"/>
    <property type="match status" value="1"/>
</dbReference>
<proteinExistence type="predicted"/>
<dbReference type="Gene3D" id="3.40.50.2000">
    <property type="entry name" value="Glycogen Phosphorylase B"/>
    <property type="match status" value="1"/>
</dbReference>
<dbReference type="Pfam" id="PF04413">
    <property type="entry name" value="Glycos_transf_N"/>
    <property type="match status" value="1"/>
</dbReference>
<feature type="domain" description="3-deoxy-D-manno-octulosonic-acid transferase N-terminal" evidence="4">
    <location>
        <begin position="42"/>
        <end position="221"/>
    </location>
</feature>
<dbReference type="InterPro" id="IPR038107">
    <property type="entry name" value="Glycos_transf_N_sf"/>
</dbReference>
<protein>
    <recommendedName>
        <fullName evidence="4">3-deoxy-D-manno-octulosonic-acid transferase N-terminal domain-containing protein</fullName>
    </recommendedName>
</protein>
<dbReference type="AlphaFoldDB" id="A0A2P2JTN0"/>
<dbReference type="PANTHER" id="PTHR42755:SF1">
    <property type="entry name" value="3-DEOXY-D-MANNO-OCTULOSONIC ACID TRANSFERASE, MITOCHONDRIAL-RELATED"/>
    <property type="match status" value="1"/>
</dbReference>
<dbReference type="GO" id="GO:0016740">
    <property type="term" value="F:transferase activity"/>
    <property type="evidence" value="ECO:0007669"/>
    <property type="project" value="UniProtKB-KW"/>
</dbReference>
<reference evidence="5" key="1">
    <citation type="submission" date="2018-02" db="EMBL/GenBank/DDBJ databases">
        <title>Rhizophora mucronata_Transcriptome.</title>
        <authorList>
            <person name="Meera S.P."/>
            <person name="Sreeshan A."/>
            <person name="Augustine A."/>
        </authorList>
    </citation>
    <scope>NUCLEOTIDE SEQUENCE</scope>
    <source>
        <tissue evidence="5">Leaf</tissue>
    </source>
</reference>
<evidence type="ECO:0000256" key="2">
    <source>
        <dbReference type="PIRSR" id="PIRSR639901-1"/>
    </source>
</evidence>
<dbReference type="InterPro" id="IPR039901">
    <property type="entry name" value="Kdotransferase"/>
</dbReference>
<accession>A0A2P2JTN0</accession>
<dbReference type="EMBL" id="GGEC01016336">
    <property type="protein sequence ID" value="MBW96819.1"/>
    <property type="molecule type" value="Transcribed_RNA"/>
</dbReference>
<dbReference type="FunFam" id="3.40.50.11720:FF:000001">
    <property type="entry name" value="3-deoxy-D-manno-octulosonic acid transferase"/>
    <property type="match status" value="1"/>
</dbReference>
<feature type="site" description="Transition state stabilizer" evidence="3">
    <location>
        <position position="139"/>
    </location>
</feature>
<feature type="active site" description="Proton acceptor" evidence="2">
    <location>
        <position position="69"/>
    </location>
</feature>
<evidence type="ECO:0000313" key="5">
    <source>
        <dbReference type="EMBL" id="MBW96819.1"/>
    </source>
</evidence>
<evidence type="ECO:0000256" key="3">
    <source>
        <dbReference type="PIRSR" id="PIRSR639901-2"/>
    </source>
</evidence>
<dbReference type="InterPro" id="IPR007507">
    <property type="entry name" value="Glycos_transf_N"/>
</dbReference>
<evidence type="ECO:0000259" key="4">
    <source>
        <dbReference type="Pfam" id="PF04413"/>
    </source>
</evidence>
<keyword evidence="1" id="KW-0808">Transferase</keyword>
<name>A0A2P2JTN0_RHIMU</name>
<organism evidence="5">
    <name type="scientific">Rhizophora mucronata</name>
    <name type="common">Asiatic mangrove</name>
    <dbReference type="NCBI Taxonomy" id="61149"/>
    <lineage>
        <taxon>Eukaryota</taxon>
        <taxon>Viridiplantae</taxon>
        <taxon>Streptophyta</taxon>
        <taxon>Embryophyta</taxon>
        <taxon>Tracheophyta</taxon>
        <taxon>Spermatophyta</taxon>
        <taxon>Magnoliopsida</taxon>
        <taxon>eudicotyledons</taxon>
        <taxon>Gunneridae</taxon>
        <taxon>Pentapetalae</taxon>
        <taxon>rosids</taxon>
        <taxon>fabids</taxon>
        <taxon>Malpighiales</taxon>
        <taxon>Rhizophoraceae</taxon>
        <taxon>Rhizophora</taxon>
    </lineage>
</organism>
<dbReference type="GO" id="GO:0005886">
    <property type="term" value="C:plasma membrane"/>
    <property type="evidence" value="ECO:0007669"/>
    <property type="project" value="TreeGrafter"/>
</dbReference>
<sequence length="294" mass="33312">MATAAKGMVVYKIYRALSRALAPLLHLHLRWRKLRGLEHPTRWPERLGRPSLTRSSGPLLWFHAVSLGEGMAAIPVIKRCICCRPDVNILMTTTTLPAFNVIKNQLPDSVSYQFSPIDTPAAVDAFLGYWKPSAIILVESELWPNLVMAASRKGISLTLLNARMSEKSFMLWMQPMLLPLISLMLSKFSLIVPLSTMQAIHFQLLQAPPFTINFSGDLKYAVDYDNSKEEIRGIEDLKLQLANRQVWMASSIHRGEEEVVLGVHKVLVQKYPDLVTIIVPRYPKHGQEIAWVQY</sequence>
<evidence type="ECO:0000256" key="1">
    <source>
        <dbReference type="ARBA" id="ARBA00022679"/>
    </source>
</evidence>
<dbReference type="Gene3D" id="3.40.50.11720">
    <property type="entry name" value="3-Deoxy-D-manno-octulosonic-acid transferase, N-terminal domain"/>
    <property type="match status" value="1"/>
</dbReference>